<evidence type="ECO:0000256" key="6">
    <source>
        <dbReference type="ARBA" id="ARBA00023145"/>
    </source>
</evidence>
<keyword evidence="13" id="KW-1185">Reference proteome</keyword>
<dbReference type="Gene3D" id="3.60.20.40">
    <property type="match status" value="1"/>
</dbReference>
<keyword evidence="5 11" id="KW-0378">Hydrolase</keyword>
<evidence type="ECO:0000256" key="10">
    <source>
        <dbReference type="PIRSR" id="PIRSR600101-2"/>
    </source>
</evidence>
<dbReference type="InterPro" id="IPR043137">
    <property type="entry name" value="GGT_ssub_C"/>
</dbReference>
<evidence type="ECO:0000313" key="12">
    <source>
        <dbReference type="EMBL" id="MWJ26628.1"/>
    </source>
</evidence>
<dbReference type="AlphaFoldDB" id="A0A7X3GXA7"/>
<feature type="binding site" evidence="10">
    <location>
        <position position="113"/>
    </location>
    <ligand>
        <name>L-glutamate</name>
        <dbReference type="ChEBI" id="CHEBI:29985"/>
    </ligand>
</feature>
<evidence type="ECO:0000313" key="13">
    <source>
        <dbReference type="Proteomes" id="UP000437638"/>
    </source>
</evidence>
<evidence type="ECO:0000256" key="8">
    <source>
        <dbReference type="ARBA" id="ARBA00047417"/>
    </source>
</evidence>
<keyword evidence="6 11" id="KW-0865">Zymogen</keyword>
<dbReference type="UniPathway" id="UPA00204"/>
<evidence type="ECO:0000256" key="1">
    <source>
        <dbReference type="ARBA" id="ARBA00001049"/>
    </source>
</evidence>
<dbReference type="SUPFAM" id="SSF56235">
    <property type="entry name" value="N-terminal nucleophile aminohydrolases (Ntn hydrolases)"/>
    <property type="match status" value="1"/>
</dbReference>
<dbReference type="InterPro" id="IPR000101">
    <property type="entry name" value="GGT_peptidase"/>
</dbReference>
<feature type="binding site" evidence="10">
    <location>
        <begin position="478"/>
        <end position="479"/>
    </location>
    <ligand>
        <name>L-glutamate</name>
        <dbReference type="ChEBI" id="CHEBI:29985"/>
    </ligand>
</feature>
<dbReference type="GO" id="GO:0006750">
    <property type="term" value="P:glutathione biosynthetic process"/>
    <property type="evidence" value="ECO:0007669"/>
    <property type="project" value="UniProtKB-KW"/>
</dbReference>
<dbReference type="GO" id="GO:0103068">
    <property type="term" value="F:leukotriene C4 gamma-glutamyl transferase activity"/>
    <property type="evidence" value="ECO:0007669"/>
    <property type="project" value="UniProtKB-EC"/>
</dbReference>
<dbReference type="RefSeq" id="WP_160416876.1">
    <property type="nucleotide sequence ID" value="NZ_WTKP01000001.1"/>
</dbReference>
<comment type="catalytic activity">
    <reaction evidence="1 11">
        <text>an S-substituted glutathione + H2O = an S-substituted L-cysteinylglycine + L-glutamate</text>
        <dbReference type="Rhea" id="RHEA:59468"/>
        <dbReference type="ChEBI" id="CHEBI:15377"/>
        <dbReference type="ChEBI" id="CHEBI:29985"/>
        <dbReference type="ChEBI" id="CHEBI:90779"/>
        <dbReference type="ChEBI" id="CHEBI:143103"/>
        <dbReference type="EC" id="3.4.19.13"/>
    </reaction>
</comment>
<comment type="catalytic activity">
    <reaction evidence="8 11">
        <text>an N-terminal (5-L-glutamyl)-[peptide] + an alpha-amino acid = 5-L-glutamyl amino acid + an N-terminal L-alpha-aminoacyl-[peptide]</text>
        <dbReference type="Rhea" id="RHEA:23904"/>
        <dbReference type="Rhea" id="RHEA-COMP:9780"/>
        <dbReference type="Rhea" id="RHEA-COMP:9795"/>
        <dbReference type="ChEBI" id="CHEBI:77644"/>
        <dbReference type="ChEBI" id="CHEBI:78597"/>
        <dbReference type="ChEBI" id="CHEBI:78599"/>
        <dbReference type="ChEBI" id="CHEBI:78608"/>
        <dbReference type="EC" id="2.3.2.2"/>
    </reaction>
</comment>
<dbReference type="InterPro" id="IPR051792">
    <property type="entry name" value="GGT_bact"/>
</dbReference>
<dbReference type="Proteomes" id="UP000437638">
    <property type="component" value="Unassembled WGS sequence"/>
</dbReference>
<dbReference type="GO" id="GO:0036374">
    <property type="term" value="F:glutathione hydrolase activity"/>
    <property type="evidence" value="ECO:0007669"/>
    <property type="project" value="UniProtKB-UniRule"/>
</dbReference>
<evidence type="ECO:0000256" key="9">
    <source>
        <dbReference type="PIRSR" id="PIRSR600101-1"/>
    </source>
</evidence>
<evidence type="ECO:0000256" key="5">
    <source>
        <dbReference type="ARBA" id="ARBA00022801"/>
    </source>
</evidence>
<dbReference type="EMBL" id="WTKP01000001">
    <property type="protein sequence ID" value="MWJ26628.1"/>
    <property type="molecule type" value="Genomic_DNA"/>
</dbReference>
<dbReference type="Pfam" id="PF01019">
    <property type="entry name" value="G_glu_transpept"/>
    <property type="match status" value="1"/>
</dbReference>
<evidence type="ECO:0000256" key="11">
    <source>
        <dbReference type="RuleBase" id="RU368036"/>
    </source>
</evidence>
<feature type="binding site" evidence="10">
    <location>
        <position position="502"/>
    </location>
    <ligand>
        <name>L-glutamate</name>
        <dbReference type="ChEBI" id="CHEBI:29985"/>
    </ligand>
</feature>
<evidence type="ECO:0000256" key="3">
    <source>
        <dbReference type="ARBA" id="ARBA00009381"/>
    </source>
</evidence>
<evidence type="ECO:0000256" key="2">
    <source>
        <dbReference type="ARBA" id="ARBA00001089"/>
    </source>
</evidence>
<feature type="active site" description="Nucleophile" evidence="9">
    <location>
        <position position="407"/>
    </location>
</feature>
<dbReference type="GO" id="GO:0006751">
    <property type="term" value="P:glutathione catabolic process"/>
    <property type="evidence" value="ECO:0007669"/>
    <property type="project" value="UniProtKB-UniRule"/>
</dbReference>
<dbReference type="PANTHER" id="PTHR43199:SF1">
    <property type="entry name" value="GLUTATHIONE HYDROLASE PROENZYME"/>
    <property type="match status" value="1"/>
</dbReference>
<dbReference type="EC" id="3.4.19.13" evidence="11"/>
<comment type="caution">
    <text evidence="12">The sequence shown here is derived from an EMBL/GenBank/DDBJ whole genome shotgun (WGS) entry which is preliminary data.</text>
</comment>
<keyword evidence="4 11" id="KW-0808">Transferase</keyword>
<dbReference type="Gene3D" id="1.10.246.130">
    <property type="match status" value="1"/>
</dbReference>
<dbReference type="NCBIfam" id="TIGR00066">
    <property type="entry name" value="g_glut_trans"/>
    <property type="match status" value="1"/>
</dbReference>
<organism evidence="12 13">
    <name type="scientific">Vreelandella zhuhanensis</name>
    <dbReference type="NCBI Taxonomy" id="2684210"/>
    <lineage>
        <taxon>Bacteria</taxon>
        <taxon>Pseudomonadati</taxon>
        <taxon>Pseudomonadota</taxon>
        <taxon>Gammaproteobacteria</taxon>
        <taxon>Oceanospirillales</taxon>
        <taxon>Halomonadaceae</taxon>
        <taxon>Vreelandella</taxon>
    </lineage>
</organism>
<comment type="similarity">
    <text evidence="3 11">Belongs to the gamma-glutamyltransferase family.</text>
</comment>
<evidence type="ECO:0000256" key="4">
    <source>
        <dbReference type="ARBA" id="ARBA00022679"/>
    </source>
</evidence>
<protein>
    <recommendedName>
        <fullName evidence="11">Glutathione hydrolase proenzyme</fullName>
        <ecNumber evidence="11">2.3.2.2</ecNumber>
        <ecNumber evidence="11">3.4.19.13</ecNumber>
    </recommendedName>
    <component>
        <recommendedName>
            <fullName evidence="11">Glutathione hydrolase large chain</fullName>
        </recommendedName>
    </component>
    <component>
        <recommendedName>
            <fullName evidence="11">Glutathione hydrolase small chain</fullName>
        </recommendedName>
    </component>
</protein>
<comment type="pathway">
    <text evidence="11">Sulfur metabolism; glutathione metabolism.</text>
</comment>
<proteinExistence type="inferred from homology"/>
<sequence>MTLRLSSVAVSLSLIIPVTALGFTYTTPSISPEVDSGYTEKPGWEMQTFAVAAANPLATDAGYQVIEAGGSAVDAAIAVKMVLMLVEPQSSGIGGGAFLMHYDGDEVKTYDGRETAPDAVDETLFLEDGEPLEFMEAVASGLSVGVPGTLKMLEMAHAEHGALAWEALFTPAITLAKQGFVVSQRLHASLANDRYLREDPLARQFYYTEEGEALEVGETLRNPALAEILEAIAEKGSDALHQGSIAEDLVARVQSHPSRPGAMTLADLEDYEAKVREPLCTAWQQWEVCGFPPPSSGHLTIMQILGMLDHLPLVEAPLEAGVPSAAWLHQFLEASRLAFADRGRYIADPDYVSAPGEDWALMLHPDYLALRAELIESQTMGSEAEPGRPGEVIMTWASQPQQPEYGTSHISIIDVEGRAVAMTTTIEQAFGSRILADGGTGLPGGYLLNNELTDFSFTPQVDGLLVANRVEPGKRPRSSMSPTLVFERDGGDLVASLGSPGGAAIIHYTARTLIALRDWGMNAQQALDLPHAITLGGPVYLEEGRFPETTRISLSERGHEVSERELTSGLQVIVRQPEGELFGGADPRREGVVMGE</sequence>
<accession>A0A7X3GXA7</accession>
<keyword evidence="7 11" id="KW-0012">Acyltransferase</keyword>
<comment type="subunit">
    <text evidence="11">This enzyme consists of two polypeptide chains, which are synthesized in precursor form from a single polypeptide.</text>
</comment>
<comment type="PTM">
    <text evidence="11">Cleaved by autocatalysis into a large and a small subunit.</text>
</comment>
<keyword evidence="11" id="KW-0317">Glutathione biosynthesis</keyword>
<name>A0A7X3GXA7_9GAMM</name>
<dbReference type="PRINTS" id="PR01210">
    <property type="entry name" value="GGTRANSPTASE"/>
</dbReference>
<gene>
    <name evidence="12" type="primary">ggt</name>
    <name evidence="12" type="ORF">GPM19_00140</name>
</gene>
<dbReference type="PANTHER" id="PTHR43199">
    <property type="entry name" value="GLUTATHIONE HYDROLASE"/>
    <property type="match status" value="1"/>
</dbReference>
<dbReference type="InterPro" id="IPR043138">
    <property type="entry name" value="GGT_lsub"/>
</dbReference>
<reference evidence="12 13" key="1">
    <citation type="submission" date="2019-12" db="EMBL/GenBank/DDBJ databases">
        <title>Halomonas rutogse sp. nov. isolated from two lakes on Tibetan Plateau.</title>
        <authorList>
            <person name="Gao P."/>
        </authorList>
    </citation>
    <scope>NUCLEOTIDE SEQUENCE [LARGE SCALE GENOMIC DNA]</scope>
    <source>
        <strain evidence="12 13">ZH2S</strain>
    </source>
</reference>
<comment type="catalytic activity">
    <reaction evidence="2 11">
        <text>glutathione + H2O = L-cysteinylglycine + L-glutamate</text>
        <dbReference type="Rhea" id="RHEA:28807"/>
        <dbReference type="ChEBI" id="CHEBI:15377"/>
        <dbReference type="ChEBI" id="CHEBI:29985"/>
        <dbReference type="ChEBI" id="CHEBI:57925"/>
        <dbReference type="ChEBI" id="CHEBI:61694"/>
        <dbReference type="EC" id="3.4.19.13"/>
    </reaction>
</comment>
<feature type="binding site" evidence="10">
    <location>
        <position position="454"/>
    </location>
    <ligand>
        <name>L-glutamate</name>
        <dbReference type="ChEBI" id="CHEBI:29985"/>
    </ligand>
</feature>
<dbReference type="EC" id="2.3.2.2" evidence="11"/>
<dbReference type="InterPro" id="IPR029055">
    <property type="entry name" value="Ntn_hydrolases_N"/>
</dbReference>
<evidence type="ECO:0000256" key="7">
    <source>
        <dbReference type="ARBA" id="ARBA00023315"/>
    </source>
</evidence>